<keyword evidence="2 7" id="KW-0812">Transmembrane</keyword>
<proteinExistence type="predicted"/>
<evidence type="ECO:0000256" key="5">
    <source>
        <dbReference type="ARBA" id="ARBA00023136"/>
    </source>
</evidence>
<dbReference type="PANTHER" id="PTHR31386">
    <property type="entry name" value="UNCHARACTERIZED PROTEIN KIAA2013"/>
    <property type="match status" value="1"/>
</dbReference>
<dbReference type="OrthoDB" id="10017443at2759"/>
<dbReference type="OMA" id="HLECNMH"/>
<reference evidence="9" key="1">
    <citation type="submission" date="2011-08" db="EMBL/GenBank/DDBJ databases">
        <authorList>
            <person name="Rombauts S."/>
        </authorList>
    </citation>
    <scope>NUCLEOTIDE SEQUENCE</scope>
    <source>
        <strain evidence="9">London</strain>
    </source>
</reference>
<dbReference type="EMBL" id="CAEY01000824">
    <property type="status" value="NOT_ANNOTATED_CDS"/>
    <property type="molecule type" value="Genomic_DNA"/>
</dbReference>
<organism evidence="8 9">
    <name type="scientific">Tetranychus urticae</name>
    <name type="common">Two-spotted spider mite</name>
    <dbReference type="NCBI Taxonomy" id="32264"/>
    <lineage>
        <taxon>Eukaryota</taxon>
        <taxon>Metazoa</taxon>
        <taxon>Ecdysozoa</taxon>
        <taxon>Arthropoda</taxon>
        <taxon>Chelicerata</taxon>
        <taxon>Arachnida</taxon>
        <taxon>Acari</taxon>
        <taxon>Acariformes</taxon>
        <taxon>Trombidiformes</taxon>
        <taxon>Prostigmata</taxon>
        <taxon>Eleutherengona</taxon>
        <taxon>Raphignathae</taxon>
        <taxon>Tetranychoidea</taxon>
        <taxon>Tetranychidae</taxon>
        <taxon>Tetranychus</taxon>
    </lineage>
</organism>
<keyword evidence="9" id="KW-1185">Reference proteome</keyword>
<gene>
    <name evidence="8" type="primary">107371696</name>
</gene>
<evidence type="ECO:0000256" key="1">
    <source>
        <dbReference type="ARBA" id="ARBA00004479"/>
    </source>
</evidence>
<reference evidence="8" key="2">
    <citation type="submission" date="2015-06" db="UniProtKB">
        <authorList>
            <consortium name="EnsemblMetazoa"/>
        </authorList>
    </citation>
    <scope>IDENTIFICATION</scope>
</reference>
<keyword evidence="6" id="KW-0325">Glycoprotein</keyword>
<dbReference type="Proteomes" id="UP000015104">
    <property type="component" value="Unassembled WGS sequence"/>
</dbReference>
<evidence type="ECO:0000256" key="2">
    <source>
        <dbReference type="ARBA" id="ARBA00022692"/>
    </source>
</evidence>
<evidence type="ECO:0000256" key="7">
    <source>
        <dbReference type="SAM" id="Phobius"/>
    </source>
</evidence>
<evidence type="ECO:0000313" key="8">
    <source>
        <dbReference type="EnsemblMetazoa" id="tetur02g11190.1"/>
    </source>
</evidence>
<dbReference type="STRING" id="32264.T1JX99"/>
<evidence type="ECO:0000313" key="9">
    <source>
        <dbReference type="Proteomes" id="UP000015104"/>
    </source>
</evidence>
<dbReference type="HOGENOM" id="CLU_023338_0_0_1"/>
<feature type="transmembrane region" description="Helical" evidence="7">
    <location>
        <begin position="588"/>
        <end position="610"/>
    </location>
</feature>
<feature type="transmembrane region" description="Helical" evidence="7">
    <location>
        <begin position="26"/>
        <end position="48"/>
    </location>
</feature>
<dbReference type="GO" id="GO:0016020">
    <property type="term" value="C:membrane"/>
    <property type="evidence" value="ECO:0007669"/>
    <property type="project" value="UniProtKB-SubCell"/>
</dbReference>
<sequence length="637" mass="72887">MAILDYLDLYLRKWKRYDSHQSRKRLLITLLAVCIILVYIGPFFFKFWQKKPILPDKLEPCLEAPGAYREILKEEERFEAHRWNNFNPITETSDHFLPYVGNGKIGLSLDNYSDKPFYILGKRALDVAIPFHPLVEVELANSNKYTKGLTSVRYVKGLVYKVTCHSYLYKDVSVRETIYAHRLINSLLVQEIDIVNYFDVPFVFNLKRLGWKGDTKAKSQVVAINAKDKLNYFQIQSQIDWKDDNRKSISYSVIAPEIPNTIQVPANGRKTLEFRTFLNYTKPILKNQIARYEPDLKLTLRETVKKIADTSSLNLFNFHINAWAELWKSGFGISFSKAQNILNGDAINATLYYILSHKSAFDHDFVFKDLPSALVAARSSNLLNKPDSCYNGHPTLQASALWSPMDSIGDINRIVSLWLMTLEKHGCHNLIESGAIGTLQAYILSLSALKFTKNHIEFNTHPKELHRDYYIRRLRYGNNTLLNITVALGEDNKASLYVTIDKNEGDHKFYACDGGCMDAPIKLSSIPAQFPVKLTQPLTAILYITPDLEHIQELKHTIHVKEIVEAPAHEHNIIALHRHGHKLGGLPAIFWLSIVFLIVIFHLFLAKLIYNEYCVGSSSSSSSSSSGYSYERIRYAV</sequence>
<evidence type="ECO:0000256" key="3">
    <source>
        <dbReference type="ARBA" id="ARBA00022729"/>
    </source>
</evidence>
<keyword evidence="5 7" id="KW-0472">Membrane</keyword>
<keyword evidence="3" id="KW-0732">Signal</keyword>
<name>T1JX99_TETUR</name>
<dbReference type="PANTHER" id="PTHR31386:SF2">
    <property type="entry name" value="SIMILAR TO RIKEN CDNA 2510039O18"/>
    <property type="match status" value="1"/>
</dbReference>
<accession>T1JX99</accession>
<dbReference type="InterPro" id="IPR018795">
    <property type="entry name" value="K2013-like"/>
</dbReference>
<evidence type="ECO:0000256" key="4">
    <source>
        <dbReference type="ARBA" id="ARBA00022989"/>
    </source>
</evidence>
<protein>
    <submittedName>
        <fullName evidence="8">Uncharacterized protein</fullName>
    </submittedName>
</protein>
<dbReference type="AlphaFoldDB" id="T1JX99"/>
<keyword evidence="4 7" id="KW-1133">Transmembrane helix</keyword>
<dbReference type="EnsemblMetazoa" id="tetur02g11190.1">
    <property type="protein sequence ID" value="tetur02g11190.1"/>
    <property type="gene ID" value="tetur02g11190"/>
</dbReference>
<dbReference type="KEGG" id="tut:107371696"/>
<dbReference type="eggNOG" id="KOG3778">
    <property type="taxonomic scope" value="Eukaryota"/>
</dbReference>
<dbReference type="Pfam" id="PF10222">
    <property type="entry name" value="DUF2152"/>
    <property type="match status" value="1"/>
</dbReference>
<comment type="subcellular location">
    <subcellularLocation>
        <location evidence="1">Membrane</location>
        <topology evidence="1">Single-pass type I membrane protein</topology>
    </subcellularLocation>
</comment>
<evidence type="ECO:0000256" key="6">
    <source>
        <dbReference type="ARBA" id="ARBA00023180"/>
    </source>
</evidence>